<feature type="region of interest" description="Disordered" evidence="2">
    <location>
        <begin position="1"/>
        <end position="22"/>
    </location>
</feature>
<dbReference type="Proteomes" id="UP000322887">
    <property type="component" value="Chromosome"/>
</dbReference>
<evidence type="ECO:0008006" key="5">
    <source>
        <dbReference type="Google" id="ProtNLM"/>
    </source>
</evidence>
<evidence type="ECO:0000256" key="2">
    <source>
        <dbReference type="SAM" id="MobiDB-lite"/>
    </source>
</evidence>
<evidence type="ECO:0000313" key="4">
    <source>
        <dbReference type="Proteomes" id="UP000322887"/>
    </source>
</evidence>
<sequence length="295" mass="33670">MAKKTPPKSTEETPQEEKPTEEKEVFACGLVMPISEIDGCSEAHWESVKKIIIESLDCDYLNTSLVSDSDESGIIHNRIIQNLYTNPIVVCDVSGKNPNVMFELGMRLAFDMPTVVVKDDVTKYSFDTSPIEHVPYPRDLNYPGIVKFMKALRKKVDATIEKKKANDNYSSFLGNYQIEKVAKIKTTEITSTDFFIEKLEELSDKMDRINRQMRPLQREPIKRRMGLETEKSKSPKITKIFDFSKKYDVLTPELIRLNMTGGQLSDLVQENNYLAFDAGDGMIRLIRNSTSKGDF</sequence>
<name>A0ABX5YP45_9PLAN</name>
<dbReference type="RefSeq" id="WP_002647471.1">
    <property type="nucleotide sequence ID" value="NZ_CP042910.1"/>
</dbReference>
<reference evidence="3 4" key="1">
    <citation type="submission" date="2019-08" db="EMBL/GenBank/DDBJ databases">
        <title>Deep-cultivation of Planctomycetes and their phenomic and genomic characterization uncovers novel biology.</title>
        <authorList>
            <person name="Wiegand S."/>
            <person name="Jogler M."/>
            <person name="Boedeker C."/>
            <person name="Pinto D."/>
            <person name="Vollmers J."/>
            <person name="Rivas-Marin E."/>
            <person name="Kohn T."/>
            <person name="Peeters S.H."/>
            <person name="Heuer A."/>
            <person name="Rast P."/>
            <person name="Oberbeckmann S."/>
            <person name="Bunk B."/>
            <person name="Jeske O."/>
            <person name="Meyerdierks A."/>
            <person name="Storesund J.E."/>
            <person name="Kallscheuer N."/>
            <person name="Luecker S."/>
            <person name="Lage O.M."/>
            <person name="Pohl T."/>
            <person name="Merkel B.J."/>
            <person name="Hornburger P."/>
            <person name="Mueller R.-W."/>
            <person name="Bruemmer F."/>
            <person name="Labrenz M."/>
            <person name="Spormann A.M."/>
            <person name="Op den Camp H."/>
            <person name="Overmann J."/>
            <person name="Amann R."/>
            <person name="Jetten M.S.M."/>
            <person name="Mascher T."/>
            <person name="Medema M.H."/>
            <person name="Devos D.P."/>
            <person name="Kaster A.-K."/>
            <person name="Ovreas L."/>
            <person name="Rohde M."/>
            <person name="Galperin M.Y."/>
            <person name="Jogler C."/>
        </authorList>
    </citation>
    <scope>NUCLEOTIDE SEQUENCE [LARGE SCALE GENOMIC DNA]</scope>
    <source>
        <strain evidence="3 4">DSM 8797</strain>
    </source>
</reference>
<gene>
    <name evidence="3" type="ORF">GmarT_34130</name>
</gene>
<evidence type="ECO:0000313" key="3">
    <source>
        <dbReference type="EMBL" id="QEG17531.1"/>
    </source>
</evidence>
<proteinExistence type="predicted"/>
<dbReference type="EMBL" id="CP042910">
    <property type="protein sequence ID" value="QEG17531.1"/>
    <property type="molecule type" value="Genomic_DNA"/>
</dbReference>
<keyword evidence="4" id="KW-1185">Reference proteome</keyword>
<keyword evidence="1" id="KW-0175">Coiled coil</keyword>
<organism evidence="3 4">
    <name type="scientific">Gimesia maris</name>
    <dbReference type="NCBI Taxonomy" id="122"/>
    <lineage>
        <taxon>Bacteria</taxon>
        <taxon>Pseudomonadati</taxon>
        <taxon>Planctomycetota</taxon>
        <taxon>Planctomycetia</taxon>
        <taxon>Planctomycetales</taxon>
        <taxon>Planctomycetaceae</taxon>
        <taxon>Gimesia</taxon>
    </lineage>
</organism>
<protein>
    <recommendedName>
        <fullName evidence="5">RNA helicase</fullName>
    </recommendedName>
</protein>
<evidence type="ECO:0000256" key="1">
    <source>
        <dbReference type="SAM" id="Coils"/>
    </source>
</evidence>
<dbReference type="GeneID" id="98647925"/>
<accession>A0ABX5YP45</accession>
<feature type="compositionally biased region" description="Basic and acidic residues" evidence="2">
    <location>
        <begin position="9"/>
        <end position="22"/>
    </location>
</feature>
<feature type="coiled-coil region" evidence="1">
    <location>
        <begin position="192"/>
        <end position="219"/>
    </location>
</feature>